<name>A0A2P2MZY2_RHIMU</name>
<evidence type="ECO:0000313" key="1">
    <source>
        <dbReference type="EMBL" id="MBX35780.1"/>
    </source>
</evidence>
<organism evidence="1">
    <name type="scientific">Rhizophora mucronata</name>
    <name type="common">Asiatic mangrove</name>
    <dbReference type="NCBI Taxonomy" id="61149"/>
    <lineage>
        <taxon>Eukaryota</taxon>
        <taxon>Viridiplantae</taxon>
        <taxon>Streptophyta</taxon>
        <taxon>Embryophyta</taxon>
        <taxon>Tracheophyta</taxon>
        <taxon>Spermatophyta</taxon>
        <taxon>Magnoliopsida</taxon>
        <taxon>eudicotyledons</taxon>
        <taxon>Gunneridae</taxon>
        <taxon>Pentapetalae</taxon>
        <taxon>rosids</taxon>
        <taxon>fabids</taxon>
        <taxon>Malpighiales</taxon>
        <taxon>Rhizophoraceae</taxon>
        <taxon>Rhizophora</taxon>
    </lineage>
</organism>
<dbReference type="EMBL" id="GGEC01055296">
    <property type="protein sequence ID" value="MBX35780.1"/>
    <property type="molecule type" value="Transcribed_RNA"/>
</dbReference>
<dbReference type="AlphaFoldDB" id="A0A2P2MZY2"/>
<reference evidence="1" key="1">
    <citation type="submission" date="2018-02" db="EMBL/GenBank/DDBJ databases">
        <title>Rhizophora mucronata_Transcriptome.</title>
        <authorList>
            <person name="Meera S.P."/>
            <person name="Sreeshan A."/>
            <person name="Augustine A."/>
        </authorList>
    </citation>
    <scope>NUCLEOTIDE SEQUENCE</scope>
    <source>
        <tissue evidence="1">Leaf</tissue>
    </source>
</reference>
<sequence length="55" mass="6289">MAKVACCGSLIVFFICFVLSIILLSLTCWYEQFFMQSSGVSQFLCECSVFYHLQC</sequence>
<accession>A0A2P2MZY2</accession>
<proteinExistence type="predicted"/>
<protein>
    <submittedName>
        <fullName evidence="1">Uncharacterized protein</fullName>
    </submittedName>
</protein>